<evidence type="ECO:0000313" key="1">
    <source>
        <dbReference type="EMBL" id="PNR32997.1"/>
    </source>
</evidence>
<accession>A0A2K1IUP6</accession>
<protein>
    <submittedName>
        <fullName evidence="1 2">Uncharacterized protein</fullName>
    </submittedName>
</protein>
<dbReference type="InParanoid" id="A0A2K1IUP6"/>
<dbReference type="EnsemblPlants" id="Pp3c20_9320V3.1">
    <property type="protein sequence ID" value="Pp3c20_9320V3.1"/>
    <property type="gene ID" value="Pp3c20_9320"/>
</dbReference>
<sequence>MSDAVDGGRHEGSKRRRLSCGDFPSGRCTALHRWSSDTVLDQLPAPNLRPLSNLHLLTLASKRSGYSRSSSPLSSPVYDLSSSKRIAFRLRLGARGCLRIGYVTSYQWLVCRDDHHGMTQEELQ</sequence>
<gene>
    <name evidence="1" type="ORF">PHYPA_024940</name>
</gene>
<organism evidence="1">
    <name type="scientific">Physcomitrium patens</name>
    <name type="common">Spreading-leaved earth moss</name>
    <name type="synonym">Physcomitrella patens</name>
    <dbReference type="NCBI Taxonomy" id="3218"/>
    <lineage>
        <taxon>Eukaryota</taxon>
        <taxon>Viridiplantae</taxon>
        <taxon>Streptophyta</taxon>
        <taxon>Embryophyta</taxon>
        <taxon>Bryophyta</taxon>
        <taxon>Bryophytina</taxon>
        <taxon>Bryopsida</taxon>
        <taxon>Funariidae</taxon>
        <taxon>Funariales</taxon>
        <taxon>Funariaceae</taxon>
        <taxon>Physcomitrium</taxon>
    </lineage>
</organism>
<dbReference type="EMBL" id="ABEU02000020">
    <property type="protein sequence ID" value="PNR32997.1"/>
    <property type="molecule type" value="Genomic_DNA"/>
</dbReference>
<evidence type="ECO:0000313" key="2">
    <source>
        <dbReference type="EnsemblPlants" id="Pp3c20_9320V3.1"/>
    </source>
</evidence>
<dbReference type="AlphaFoldDB" id="A0A2K1IUP6"/>
<dbReference type="Proteomes" id="UP000006727">
    <property type="component" value="Chromosome 20"/>
</dbReference>
<proteinExistence type="predicted"/>
<reference evidence="1 3" key="2">
    <citation type="journal article" date="2018" name="Plant J.">
        <title>The Physcomitrella patens chromosome-scale assembly reveals moss genome structure and evolution.</title>
        <authorList>
            <person name="Lang D."/>
            <person name="Ullrich K.K."/>
            <person name="Murat F."/>
            <person name="Fuchs J."/>
            <person name="Jenkins J."/>
            <person name="Haas F.B."/>
            <person name="Piednoel M."/>
            <person name="Gundlach H."/>
            <person name="Van Bel M."/>
            <person name="Meyberg R."/>
            <person name="Vives C."/>
            <person name="Morata J."/>
            <person name="Symeonidi A."/>
            <person name="Hiss M."/>
            <person name="Muchero W."/>
            <person name="Kamisugi Y."/>
            <person name="Saleh O."/>
            <person name="Blanc G."/>
            <person name="Decker E.L."/>
            <person name="van Gessel N."/>
            <person name="Grimwood J."/>
            <person name="Hayes R.D."/>
            <person name="Graham S.W."/>
            <person name="Gunter L.E."/>
            <person name="McDaniel S.F."/>
            <person name="Hoernstein S.N.W."/>
            <person name="Larsson A."/>
            <person name="Li F.W."/>
            <person name="Perroud P.F."/>
            <person name="Phillips J."/>
            <person name="Ranjan P."/>
            <person name="Rokshar D.S."/>
            <person name="Rothfels C.J."/>
            <person name="Schneider L."/>
            <person name="Shu S."/>
            <person name="Stevenson D.W."/>
            <person name="Thummler F."/>
            <person name="Tillich M."/>
            <person name="Villarreal Aguilar J.C."/>
            <person name="Widiez T."/>
            <person name="Wong G.K."/>
            <person name="Wymore A."/>
            <person name="Zhang Y."/>
            <person name="Zimmer A.D."/>
            <person name="Quatrano R.S."/>
            <person name="Mayer K.F.X."/>
            <person name="Goodstein D."/>
            <person name="Casacuberta J.M."/>
            <person name="Vandepoele K."/>
            <person name="Reski R."/>
            <person name="Cuming A.C."/>
            <person name="Tuskan G.A."/>
            <person name="Maumus F."/>
            <person name="Salse J."/>
            <person name="Schmutz J."/>
            <person name="Rensing S.A."/>
        </authorList>
    </citation>
    <scope>NUCLEOTIDE SEQUENCE [LARGE SCALE GENOMIC DNA]</scope>
    <source>
        <strain evidence="2 3">cv. Gransden 2004</strain>
    </source>
</reference>
<reference evidence="2" key="3">
    <citation type="submission" date="2020-12" db="UniProtKB">
        <authorList>
            <consortium name="EnsemblPlants"/>
        </authorList>
    </citation>
    <scope>IDENTIFICATION</scope>
</reference>
<dbReference type="Gramene" id="Pp3c20_9320V3.1">
    <property type="protein sequence ID" value="Pp3c20_9320V3.1"/>
    <property type="gene ID" value="Pp3c20_9320"/>
</dbReference>
<reference evidence="1 3" key="1">
    <citation type="journal article" date="2008" name="Science">
        <title>The Physcomitrella genome reveals evolutionary insights into the conquest of land by plants.</title>
        <authorList>
            <person name="Rensing S."/>
            <person name="Lang D."/>
            <person name="Zimmer A."/>
            <person name="Terry A."/>
            <person name="Salamov A."/>
            <person name="Shapiro H."/>
            <person name="Nishiyama T."/>
            <person name="Perroud P.-F."/>
            <person name="Lindquist E."/>
            <person name="Kamisugi Y."/>
            <person name="Tanahashi T."/>
            <person name="Sakakibara K."/>
            <person name="Fujita T."/>
            <person name="Oishi K."/>
            <person name="Shin-I T."/>
            <person name="Kuroki Y."/>
            <person name="Toyoda A."/>
            <person name="Suzuki Y."/>
            <person name="Hashimoto A."/>
            <person name="Yamaguchi K."/>
            <person name="Sugano A."/>
            <person name="Kohara Y."/>
            <person name="Fujiyama A."/>
            <person name="Anterola A."/>
            <person name="Aoki S."/>
            <person name="Ashton N."/>
            <person name="Barbazuk W.B."/>
            <person name="Barker E."/>
            <person name="Bennetzen J."/>
            <person name="Bezanilla M."/>
            <person name="Blankenship R."/>
            <person name="Cho S.H."/>
            <person name="Dutcher S."/>
            <person name="Estelle M."/>
            <person name="Fawcett J.A."/>
            <person name="Gundlach H."/>
            <person name="Hanada K."/>
            <person name="Heyl A."/>
            <person name="Hicks K.A."/>
            <person name="Hugh J."/>
            <person name="Lohr M."/>
            <person name="Mayer K."/>
            <person name="Melkozernov A."/>
            <person name="Murata T."/>
            <person name="Nelson D."/>
            <person name="Pils B."/>
            <person name="Prigge M."/>
            <person name="Reiss B."/>
            <person name="Renner T."/>
            <person name="Rombauts S."/>
            <person name="Rushton P."/>
            <person name="Sanderfoot A."/>
            <person name="Schween G."/>
            <person name="Shiu S.-H."/>
            <person name="Stueber K."/>
            <person name="Theodoulou F.L."/>
            <person name="Tu H."/>
            <person name="Van de Peer Y."/>
            <person name="Verrier P.J."/>
            <person name="Waters E."/>
            <person name="Wood A."/>
            <person name="Yang L."/>
            <person name="Cove D."/>
            <person name="Cuming A."/>
            <person name="Hasebe M."/>
            <person name="Lucas S."/>
            <person name="Mishler D.B."/>
            <person name="Reski R."/>
            <person name="Grigoriev I."/>
            <person name="Quatrano R.S."/>
            <person name="Boore J.L."/>
        </authorList>
    </citation>
    <scope>NUCLEOTIDE SEQUENCE [LARGE SCALE GENOMIC DNA]</scope>
    <source>
        <strain evidence="2 3">cv. Gransden 2004</strain>
    </source>
</reference>
<keyword evidence="3" id="KW-1185">Reference proteome</keyword>
<evidence type="ECO:0000313" key="3">
    <source>
        <dbReference type="Proteomes" id="UP000006727"/>
    </source>
</evidence>
<name>A0A2K1IUP6_PHYPA</name>
<dbReference type="PaxDb" id="3218-PP1S9_451V6.1"/>